<gene>
    <name evidence="7" type="ORF">EDD58_101421</name>
</gene>
<accession>A0A4R3LC09</accession>
<dbReference type="InterPro" id="IPR038765">
    <property type="entry name" value="Papain-like_cys_pep_sf"/>
</dbReference>
<dbReference type="EMBL" id="SMAG01000001">
    <property type="protein sequence ID" value="TCS96780.1"/>
    <property type="molecule type" value="Genomic_DNA"/>
</dbReference>
<keyword evidence="4" id="KW-0788">Thiol protease</keyword>
<dbReference type="Gene3D" id="3.90.1720.10">
    <property type="entry name" value="endopeptidase domain like (from Nostoc punctiforme)"/>
    <property type="match status" value="1"/>
</dbReference>
<name>A0A4R3LC09_9BACL</name>
<evidence type="ECO:0000313" key="8">
    <source>
        <dbReference type="Proteomes" id="UP000294937"/>
    </source>
</evidence>
<feature type="region of interest" description="Disordered" evidence="5">
    <location>
        <begin position="53"/>
        <end position="98"/>
    </location>
</feature>
<dbReference type="GO" id="GO:0006508">
    <property type="term" value="P:proteolysis"/>
    <property type="evidence" value="ECO:0007669"/>
    <property type="project" value="UniProtKB-KW"/>
</dbReference>
<evidence type="ECO:0000256" key="4">
    <source>
        <dbReference type="ARBA" id="ARBA00022807"/>
    </source>
</evidence>
<sequence length="227" mass="24797">MLRTNKIKKVTILAATLAVTVIIPTGLTHASPLNSSGMINSIFDRVGLERNTSVSNNQNQSTNGQQVQQKPPVQENTKPESSTNTKPESSNNSQQVKQANTSLANKIIQTGEKYLGTPYRFGSPSGVTSTFDCSSFVQHVYKKNGINLPRNSRQQSTVGTTVPKSQLQKGDLLFFKTKKSNGRVAHVGIYAGNNKVLHTWGPGGVKYDSLSTPWLKQGYLHAKRVIK</sequence>
<dbReference type="SUPFAM" id="SSF54001">
    <property type="entry name" value="Cysteine proteinases"/>
    <property type="match status" value="1"/>
</dbReference>
<protein>
    <submittedName>
        <fullName evidence="7">Cell wall-associated NlpC family hydrolase</fullName>
    </submittedName>
</protein>
<dbReference type="GO" id="GO:0008234">
    <property type="term" value="F:cysteine-type peptidase activity"/>
    <property type="evidence" value="ECO:0007669"/>
    <property type="project" value="UniProtKB-KW"/>
</dbReference>
<dbReference type="Proteomes" id="UP000294937">
    <property type="component" value="Unassembled WGS sequence"/>
</dbReference>
<keyword evidence="3 7" id="KW-0378">Hydrolase</keyword>
<evidence type="ECO:0000256" key="3">
    <source>
        <dbReference type="ARBA" id="ARBA00022801"/>
    </source>
</evidence>
<dbReference type="RefSeq" id="WP_243648616.1">
    <property type="nucleotide sequence ID" value="NZ_SMAG01000001.1"/>
</dbReference>
<evidence type="ECO:0000313" key="7">
    <source>
        <dbReference type="EMBL" id="TCS96780.1"/>
    </source>
</evidence>
<dbReference type="PROSITE" id="PS51935">
    <property type="entry name" value="NLPC_P60"/>
    <property type="match status" value="1"/>
</dbReference>
<comment type="similarity">
    <text evidence="1">Belongs to the peptidase C40 family.</text>
</comment>
<feature type="domain" description="NlpC/P60" evidence="6">
    <location>
        <begin position="101"/>
        <end position="226"/>
    </location>
</feature>
<proteinExistence type="inferred from homology"/>
<reference evidence="7 8" key="1">
    <citation type="submission" date="2019-03" db="EMBL/GenBank/DDBJ databases">
        <title>Genomic Encyclopedia of Type Strains, Phase IV (KMG-IV): sequencing the most valuable type-strain genomes for metagenomic binning, comparative biology and taxonomic classification.</title>
        <authorList>
            <person name="Goeker M."/>
        </authorList>
    </citation>
    <scope>NUCLEOTIDE SEQUENCE [LARGE SCALE GENOMIC DNA]</scope>
    <source>
        <strain evidence="7 8">DSM 45707</strain>
    </source>
</reference>
<feature type="compositionally biased region" description="Low complexity" evidence="5">
    <location>
        <begin position="53"/>
        <end position="69"/>
    </location>
</feature>
<dbReference type="InterPro" id="IPR051202">
    <property type="entry name" value="Peptidase_C40"/>
</dbReference>
<dbReference type="InterPro" id="IPR000064">
    <property type="entry name" value="NLP_P60_dom"/>
</dbReference>
<organism evidence="7 8">
    <name type="scientific">Hazenella coriacea</name>
    <dbReference type="NCBI Taxonomy" id="1179467"/>
    <lineage>
        <taxon>Bacteria</taxon>
        <taxon>Bacillati</taxon>
        <taxon>Bacillota</taxon>
        <taxon>Bacilli</taxon>
        <taxon>Bacillales</taxon>
        <taxon>Thermoactinomycetaceae</taxon>
        <taxon>Hazenella</taxon>
    </lineage>
</organism>
<keyword evidence="2" id="KW-0645">Protease</keyword>
<feature type="compositionally biased region" description="Polar residues" evidence="5">
    <location>
        <begin position="74"/>
        <end position="98"/>
    </location>
</feature>
<dbReference type="AlphaFoldDB" id="A0A4R3LC09"/>
<comment type="caution">
    <text evidence="7">The sequence shown here is derived from an EMBL/GenBank/DDBJ whole genome shotgun (WGS) entry which is preliminary data.</text>
</comment>
<evidence type="ECO:0000256" key="5">
    <source>
        <dbReference type="SAM" id="MobiDB-lite"/>
    </source>
</evidence>
<dbReference type="PANTHER" id="PTHR47053:SF1">
    <property type="entry name" value="MUREIN DD-ENDOPEPTIDASE MEPH-RELATED"/>
    <property type="match status" value="1"/>
</dbReference>
<evidence type="ECO:0000259" key="6">
    <source>
        <dbReference type="PROSITE" id="PS51935"/>
    </source>
</evidence>
<keyword evidence="8" id="KW-1185">Reference proteome</keyword>
<dbReference type="Pfam" id="PF00877">
    <property type="entry name" value="NLPC_P60"/>
    <property type="match status" value="1"/>
</dbReference>
<dbReference type="PANTHER" id="PTHR47053">
    <property type="entry name" value="MUREIN DD-ENDOPEPTIDASE MEPH-RELATED"/>
    <property type="match status" value="1"/>
</dbReference>
<evidence type="ECO:0000256" key="1">
    <source>
        <dbReference type="ARBA" id="ARBA00007074"/>
    </source>
</evidence>
<evidence type="ECO:0000256" key="2">
    <source>
        <dbReference type="ARBA" id="ARBA00022670"/>
    </source>
</evidence>